<dbReference type="Gene3D" id="2.115.10.20">
    <property type="entry name" value="Glycosyl hydrolase domain, family 43"/>
    <property type="match status" value="2"/>
</dbReference>
<reference evidence="8" key="1">
    <citation type="submission" date="2023-05" db="EMBL/GenBank/DDBJ databases">
        <title>Anaerotaeda fermentans gen. nov., sp. nov., a novel anaerobic planctomycete of the new family within the order Sedimentisphaerales isolated from Taman Peninsula, Russia.</title>
        <authorList>
            <person name="Khomyakova M.A."/>
            <person name="Merkel A.Y."/>
            <person name="Slobodkin A.I."/>
        </authorList>
    </citation>
    <scope>NUCLEOTIDE SEQUENCE</scope>
    <source>
        <strain evidence="8">M17dextr</strain>
    </source>
</reference>
<dbReference type="InterPro" id="IPR013780">
    <property type="entry name" value="Glyco_hydro_b"/>
</dbReference>
<dbReference type="InterPro" id="IPR049049">
    <property type="entry name" value="Beta-AFase-like_GH127_C"/>
</dbReference>
<sequence length="1724" mass="192422">MNSRPTVLIALAGAFLTGFLSGPVVGRDYPIRPVPFTEVKITDAFWTPRIETNRTVTIPYAFGQCEQTGRIDNFLLAAGKIEGEHKGDFPFDDTDPYKILEGAAYVLNVQPDPELDGYLDDLIAKIAAAQEPDGYLYTCRTNNCERLRNWFGNERWEKLADSHELYNMGHLYEAAAAHYQATGKRNLLDVALNNAELLALVFGPGRNEDAPGHQVIEMGLVKLYRATGDEKYLNLAKFFLDTRGPGGNPYNQSHERPYDQSEAVGHAVRAAYMYSGMADVAAMTGDERYLEAIDRIWDDVVFRKLYLTGGIGATNRGEAFGGPYELPNETAYCETCAAIGNVYWNHRMFLFHGDAKYIDVMERTLYNGVISGVSLEGNRFFYPNPLASRGQHERSPWFGCACCPGNVARFIASVPGYVYAQTDDGLYVNLFAQGPATIKLGDRTVYVLQETDYPWSGKIRLTISPEPAGRFAVHVRIPGWAQGRPVPSDLYRYTQPGVPSVELTVDGKRQDVEIDRGYVRIERQWATGNVVELNLPMPIRRVIANEKVEANIGRVALERGPIVYCLEGPDNDGQVFNLVLDDDAPLLATHQEDLLGGVTVIRGKATSLRYASNGQTLLRSERDIMAIPYYAWAHRGPGEMTVWPARTESAAEPTLPPGMLRNASFEQANGNVPAGWEQRPYGGQAQFRHVRRGRTDGRCVMIESTTGADAGWFATTRVRPFSRYRLTGWIRTENLAPGTGRGALLNIHDIQSVRTQAVTGTTDWTKVETEFDTGAHSSIGINCLFGGWGQSTGRAWFDDIELERLGEATDSPGRPRMYYTDDSYDRPFAKDPDVVRFQDRYLMYYSIDRGKAGFAVGIAESTDLTHWKKVGEVLPGGEYERNGLAAPGAMVRDGKVHLFYQTYGNGRDDAICHAFSDDGLHFTRNASNPIFRPEGDWNCGRAIDADVIEWQGHLLLYCATRDPAMKIQKLVVAAAPLDSDWGRDKWTQLCDDSILEPQLPWEGQCIEAPAVIERDGKLYMFYAGAYNNAPQQIGCAVSTDGVSWTRLSRYPLLPNGGANEWNASESGHPGVFQDEDGQTYLFFQGNNDKGASWYISKMKVEWDEAGIPYLVRPRDGRVFRIKESIKPAVTIDADAQSEPISEYIYGQFIEHLGRCIYGGIWAEMLEDRKFFYPVGSRPSVWETIGSTSGVVMDNQSPFVGEHTPVVHAASGMRQRRLGIVANKEYTGYIWIKPQSEAGVNVEVSLVWGESPKQRESNFFTVHGGQYIQCPLRFAPEISTDQAALEVRVSRGAAFVGTVSLMPADNVHGMRADTLDLLKQLNSPIYRWPGGNFVSGYNWRDGVGPRDKRPPRRNPAWRGVEHNDFGLDEFLLFCNQIGTEPMIAVNAGFGDDYSAAQQVEYVNGSPETLMGRWRTENGHAEPYDVTWWCVGNEMYGDWQLGHMALNHYVLKHNLFAKAMWAVDPEIKLIGVGAVGSWTQGMFEHCAETMDLISEHFYCQERESVPEHVRQIPDAVRRIADAHRRYRDRIDSLEGKDIRIALDEWNYWYGPHVFGELGTRYFLKDALGIAAGVHEMARNSDLYFMANYAQTVNVIGAIKTTKTAAAFETTGLVLKLYRNHFGQIPLAVSGETYGLDVAAAWTADKKAITVAIVNPTEAPYDVTLNLEGLELTGEGRCWTIAHDDPMAYNDPGQAPKVTIEEESVSEICDTLTSPGYSVRLYELKTP</sequence>
<dbReference type="SUPFAM" id="SSF75005">
    <property type="entry name" value="Arabinanase/levansucrase/invertase"/>
    <property type="match status" value="1"/>
</dbReference>
<evidence type="ECO:0000259" key="7">
    <source>
        <dbReference type="SMART" id="SM00813"/>
    </source>
</evidence>
<dbReference type="InterPro" id="IPR023296">
    <property type="entry name" value="Glyco_hydro_beta-prop_sf"/>
</dbReference>
<dbReference type="SUPFAM" id="SSF48208">
    <property type="entry name" value="Six-hairpin glycosidases"/>
    <property type="match status" value="1"/>
</dbReference>
<dbReference type="Gene3D" id="2.60.40.1180">
    <property type="entry name" value="Golgi alpha-mannosidase II"/>
    <property type="match status" value="1"/>
</dbReference>
<evidence type="ECO:0000313" key="8">
    <source>
        <dbReference type="EMBL" id="MDI6448746.1"/>
    </source>
</evidence>
<organism evidence="8 9">
    <name type="scientific">Anaerobaca lacustris</name>
    <dbReference type="NCBI Taxonomy" id="3044600"/>
    <lineage>
        <taxon>Bacteria</taxon>
        <taxon>Pseudomonadati</taxon>
        <taxon>Planctomycetota</taxon>
        <taxon>Phycisphaerae</taxon>
        <taxon>Sedimentisphaerales</taxon>
        <taxon>Anaerobacaceae</taxon>
        <taxon>Anaerobaca</taxon>
    </lineage>
</organism>
<dbReference type="Pfam" id="PF20736">
    <property type="entry name" value="Glyco_hydro127M"/>
    <property type="match status" value="1"/>
</dbReference>
<evidence type="ECO:0000256" key="3">
    <source>
        <dbReference type="ARBA" id="ARBA00009865"/>
    </source>
</evidence>
<evidence type="ECO:0000256" key="5">
    <source>
        <dbReference type="ARBA" id="ARBA00022801"/>
    </source>
</evidence>
<name>A0AAW6TSR3_9BACT</name>
<comment type="caution">
    <text evidence="8">The sequence shown here is derived from an EMBL/GenBank/DDBJ whole genome shotgun (WGS) entry which is preliminary data.</text>
</comment>
<dbReference type="PANTHER" id="PTHR43465">
    <property type="entry name" value="DUF1680 DOMAIN PROTEIN (AFU_ORTHOLOGUE AFUA_1G08910)"/>
    <property type="match status" value="1"/>
</dbReference>
<protein>
    <recommendedName>
        <fullName evidence="4">non-reducing end alpha-L-arabinofuranosidase</fullName>
        <ecNumber evidence="4">3.2.1.55</ecNumber>
    </recommendedName>
</protein>
<accession>A0AAW6TSR3</accession>
<dbReference type="InterPro" id="IPR012878">
    <property type="entry name" value="Beta-AFase-like_GH127_cat"/>
</dbReference>
<dbReference type="Gene3D" id="2.60.120.260">
    <property type="entry name" value="Galactose-binding domain-like"/>
    <property type="match status" value="1"/>
</dbReference>
<dbReference type="GO" id="GO:0046373">
    <property type="term" value="P:L-arabinose metabolic process"/>
    <property type="evidence" value="ECO:0007669"/>
    <property type="project" value="InterPro"/>
</dbReference>
<dbReference type="InterPro" id="IPR008928">
    <property type="entry name" value="6-hairpin_glycosidase_sf"/>
</dbReference>
<dbReference type="InterPro" id="IPR010720">
    <property type="entry name" value="Alpha-L-AF_C"/>
</dbReference>
<evidence type="ECO:0000313" key="9">
    <source>
        <dbReference type="Proteomes" id="UP001431776"/>
    </source>
</evidence>
<dbReference type="InterPro" id="IPR049046">
    <property type="entry name" value="Beta-AFase-like_GH127_middle"/>
</dbReference>
<keyword evidence="5 8" id="KW-0378">Hydrolase</keyword>
<dbReference type="Pfam" id="PF22848">
    <property type="entry name" value="ASD1_dom"/>
    <property type="match status" value="1"/>
</dbReference>
<dbReference type="InterPro" id="IPR017853">
    <property type="entry name" value="GH"/>
</dbReference>
<dbReference type="InterPro" id="IPR006710">
    <property type="entry name" value="Glyco_hydro_43"/>
</dbReference>
<dbReference type="Gene3D" id="3.20.20.80">
    <property type="entry name" value="Glycosidases"/>
    <property type="match status" value="1"/>
</dbReference>
<dbReference type="RefSeq" id="WP_349244155.1">
    <property type="nucleotide sequence ID" value="NZ_JASCXX010000006.1"/>
</dbReference>
<dbReference type="SUPFAM" id="SSF51445">
    <property type="entry name" value="(Trans)glycosidases"/>
    <property type="match status" value="1"/>
</dbReference>
<dbReference type="SMART" id="SM00813">
    <property type="entry name" value="Alpha-L-AF_C"/>
    <property type="match status" value="1"/>
</dbReference>
<dbReference type="Pfam" id="PF04616">
    <property type="entry name" value="Glyco_hydro_43"/>
    <property type="match status" value="1"/>
</dbReference>
<dbReference type="Pfam" id="PF07944">
    <property type="entry name" value="Beta-AFase-like_GH127_cat"/>
    <property type="match status" value="1"/>
</dbReference>
<dbReference type="SUPFAM" id="SSF51011">
    <property type="entry name" value="Glycosyl hydrolase domain"/>
    <property type="match status" value="1"/>
</dbReference>
<evidence type="ECO:0000256" key="1">
    <source>
        <dbReference type="ARBA" id="ARBA00001462"/>
    </source>
</evidence>
<dbReference type="PANTHER" id="PTHR43465:SF2">
    <property type="entry name" value="DUF1680 DOMAIN PROTEIN (AFU_ORTHOLOGUE AFUA_1G08910)"/>
    <property type="match status" value="1"/>
</dbReference>
<dbReference type="InterPro" id="IPR049174">
    <property type="entry name" value="Beta-AFase-like"/>
</dbReference>
<dbReference type="Pfam" id="PF20737">
    <property type="entry name" value="Glyco_hydro127C"/>
    <property type="match status" value="1"/>
</dbReference>
<gene>
    <name evidence="8" type="ORF">QJ522_06790</name>
</gene>
<evidence type="ECO:0000256" key="2">
    <source>
        <dbReference type="ARBA" id="ARBA00007186"/>
    </source>
</evidence>
<dbReference type="Pfam" id="PF06964">
    <property type="entry name" value="Alpha-L-AF_C"/>
    <property type="match status" value="1"/>
</dbReference>
<keyword evidence="6" id="KW-0326">Glycosidase</keyword>
<evidence type="ECO:0000256" key="4">
    <source>
        <dbReference type="ARBA" id="ARBA00012670"/>
    </source>
</evidence>
<comment type="similarity">
    <text evidence="3">Belongs to the glycosyl hydrolase 43 family.</text>
</comment>
<comment type="catalytic activity">
    <reaction evidence="1">
        <text>Hydrolysis of terminal non-reducing alpha-L-arabinofuranoside residues in alpha-L-arabinosides.</text>
        <dbReference type="EC" id="3.2.1.55"/>
    </reaction>
</comment>
<feature type="domain" description="Alpha-L-arabinofuranosidase C-terminal" evidence="7">
    <location>
        <begin position="1541"/>
        <end position="1715"/>
    </location>
</feature>
<keyword evidence="9" id="KW-1185">Reference proteome</keyword>
<dbReference type="InterPro" id="IPR055235">
    <property type="entry name" value="ASD1_cat"/>
</dbReference>
<comment type="similarity">
    <text evidence="2">Belongs to the glycosyl hydrolase 51 family.</text>
</comment>
<proteinExistence type="inferred from homology"/>
<dbReference type="GO" id="GO:0046556">
    <property type="term" value="F:alpha-L-arabinofuranosidase activity"/>
    <property type="evidence" value="ECO:0007669"/>
    <property type="project" value="UniProtKB-EC"/>
</dbReference>
<evidence type="ECO:0000256" key="6">
    <source>
        <dbReference type="ARBA" id="ARBA00023295"/>
    </source>
</evidence>
<dbReference type="Proteomes" id="UP001431776">
    <property type="component" value="Unassembled WGS sequence"/>
</dbReference>
<dbReference type="EMBL" id="JASCXX010000006">
    <property type="protein sequence ID" value="MDI6448746.1"/>
    <property type="molecule type" value="Genomic_DNA"/>
</dbReference>
<dbReference type="EC" id="3.2.1.55" evidence="4"/>